<comment type="similarity">
    <text evidence="2">Belongs to the acylphosphatase family.</text>
</comment>
<dbReference type="SUPFAM" id="SSF54975">
    <property type="entry name" value="Acylphosphatase/BLUF domain-like"/>
    <property type="match status" value="1"/>
</dbReference>
<dbReference type="EMBL" id="JARO02000314">
    <property type="protein sequence ID" value="KPP79000.1"/>
    <property type="molecule type" value="Genomic_DNA"/>
</dbReference>
<evidence type="ECO:0000256" key="3">
    <source>
        <dbReference type="SAM" id="MobiDB-lite"/>
    </source>
</evidence>
<evidence type="ECO:0000259" key="4">
    <source>
        <dbReference type="PROSITE" id="PS51160"/>
    </source>
</evidence>
<sequence>MTMTRLPSRGLIQHPRTPHFRSPVQDPIPSVSVNNDRTLILESGKLREDQEGNAENFSEMLWVGSNSEGFSDKNRASHRVSPCPVERAAPVIQDKCIDQGYYSGKVGGVEHEPVTSGLLSRKKGNVLDSALWDILDVWTWCQVPHCAGDPNPAEPTMSQEPTEGAKLRSVDFEIFGHVQGVCFRMYSEAEGQRLGLSGWVKNTRRGTVVGQVQGPPHLVNEIKEEPPADCSSPAEKHSSSCHLEQTFKEAWGLGVCCLQPSYSDPASRLGNLALGSDTVQANHGHVTHSTWRQPGCRGNKDLSGRERLLKKDLMQSMLVTVMG</sequence>
<dbReference type="Gene3D" id="3.30.70.100">
    <property type="match status" value="1"/>
</dbReference>
<dbReference type="PROSITE" id="PS00150">
    <property type="entry name" value="ACYLPHOSPHATASE_1"/>
    <property type="match status" value="1"/>
</dbReference>
<dbReference type="PROSITE" id="PS00151">
    <property type="entry name" value="ACYLPHOSPHATASE_2"/>
    <property type="match status" value="1"/>
</dbReference>
<evidence type="ECO:0000313" key="6">
    <source>
        <dbReference type="Proteomes" id="UP000034805"/>
    </source>
</evidence>
<organism evidence="5 6">
    <name type="scientific">Scleropages formosus</name>
    <name type="common">Asian bonytongue</name>
    <name type="synonym">Osteoglossum formosum</name>
    <dbReference type="NCBI Taxonomy" id="113540"/>
    <lineage>
        <taxon>Eukaryota</taxon>
        <taxon>Metazoa</taxon>
        <taxon>Chordata</taxon>
        <taxon>Craniata</taxon>
        <taxon>Vertebrata</taxon>
        <taxon>Euteleostomi</taxon>
        <taxon>Actinopterygii</taxon>
        <taxon>Neopterygii</taxon>
        <taxon>Teleostei</taxon>
        <taxon>Osteoglossocephala</taxon>
        <taxon>Osteoglossomorpha</taxon>
        <taxon>Osteoglossiformes</taxon>
        <taxon>Osteoglossidae</taxon>
        <taxon>Scleropages</taxon>
    </lineage>
</organism>
<evidence type="ECO:0000256" key="1">
    <source>
        <dbReference type="PROSITE-ProRule" id="PRU00520"/>
    </source>
</evidence>
<dbReference type="PRINTS" id="PR00112">
    <property type="entry name" value="ACYLPHPHTASE"/>
</dbReference>
<feature type="active site" evidence="1">
    <location>
        <position position="184"/>
    </location>
</feature>
<dbReference type="InterPro" id="IPR036046">
    <property type="entry name" value="Acylphosphatase-like_dom_sf"/>
</dbReference>
<feature type="domain" description="Acylphosphatase-like" evidence="4">
    <location>
        <begin position="169"/>
        <end position="234"/>
    </location>
</feature>
<dbReference type="EC" id="3.6.1.7" evidence="1"/>
<evidence type="ECO:0000313" key="5">
    <source>
        <dbReference type="EMBL" id="KPP79000.1"/>
    </source>
</evidence>
<dbReference type="Pfam" id="PF00708">
    <property type="entry name" value="Acylphosphatase"/>
    <property type="match status" value="1"/>
</dbReference>
<evidence type="ECO:0000256" key="2">
    <source>
        <dbReference type="RuleBase" id="RU004168"/>
    </source>
</evidence>
<dbReference type="PROSITE" id="PS51160">
    <property type="entry name" value="ACYLPHOSPHATASE_3"/>
    <property type="match status" value="1"/>
</dbReference>
<keyword evidence="1" id="KW-0378">Hydrolase</keyword>
<dbReference type="Proteomes" id="UP000034805">
    <property type="component" value="Unassembled WGS sequence"/>
</dbReference>
<comment type="catalytic activity">
    <reaction evidence="1">
        <text>an acyl phosphate + H2O = a carboxylate + phosphate + H(+)</text>
        <dbReference type="Rhea" id="RHEA:14965"/>
        <dbReference type="ChEBI" id="CHEBI:15377"/>
        <dbReference type="ChEBI" id="CHEBI:15378"/>
        <dbReference type="ChEBI" id="CHEBI:29067"/>
        <dbReference type="ChEBI" id="CHEBI:43474"/>
        <dbReference type="ChEBI" id="CHEBI:59918"/>
        <dbReference type="EC" id="3.6.1.7"/>
    </reaction>
</comment>
<feature type="region of interest" description="Disordered" evidence="3">
    <location>
        <begin position="1"/>
        <end position="31"/>
    </location>
</feature>
<accession>A0A0P7UXE3</accession>
<dbReference type="STRING" id="113540.ENSSFOP00015055213"/>
<reference evidence="5 6" key="1">
    <citation type="submission" date="2015-08" db="EMBL/GenBank/DDBJ databases">
        <title>The genome of the Asian arowana (Scleropages formosus).</title>
        <authorList>
            <person name="Tan M.H."/>
            <person name="Gan H.M."/>
            <person name="Croft L.J."/>
            <person name="Austin C.M."/>
        </authorList>
    </citation>
    <scope>NUCLEOTIDE SEQUENCE [LARGE SCALE GENOMIC DNA]</scope>
    <source>
        <strain evidence="5">Aro1</strain>
    </source>
</reference>
<proteinExistence type="inferred from homology"/>
<dbReference type="PANTHER" id="PTHR10029">
    <property type="entry name" value="ACYLPHOSPHATASE"/>
    <property type="match status" value="1"/>
</dbReference>
<feature type="active site" evidence="1">
    <location>
        <position position="202"/>
    </location>
</feature>
<gene>
    <name evidence="5" type="ORF">Z043_101456</name>
</gene>
<comment type="caution">
    <text evidence="5">The sequence shown here is derived from an EMBL/GenBank/DDBJ whole genome shotgun (WGS) entry which is preliminary data.</text>
</comment>
<dbReference type="GO" id="GO:0003998">
    <property type="term" value="F:acylphosphatase activity"/>
    <property type="evidence" value="ECO:0007669"/>
    <property type="project" value="UniProtKB-EC"/>
</dbReference>
<dbReference type="InterPro" id="IPR017968">
    <property type="entry name" value="Acylphosphatase_CS"/>
</dbReference>
<name>A0A0P7UXE3_SCLFO</name>
<dbReference type="InterPro" id="IPR001792">
    <property type="entry name" value="Acylphosphatase-like_dom"/>
</dbReference>
<dbReference type="PANTHER" id="PTHR10029:SF22">
    <property type="entry name" value="ACYLPHOSPHATASE-2-LIKE"/>
    <property type="match status" value="1"/>
</dbReference>
<protein>
    <recommendedName>
        <fullName evidence="1">acylphosphatase</fullName>
        <ecNumber evidence="1">3.6.1.7</ecNumber>
    </recommendedName>
</protein>
<dbReference type="AlphaFoldDB" id="A0A0P7UXE3"/>
<dbReference type="InterPro" id="IPR020456">
    <property type="entry name" value="Acylphosphatase"/>
</dbReference>